<dbReference type="PROSITE" id="PS52050">
    <property type="entry name" value="WYL"/>
    <property type="match status" value="1"/>
</dbReference>
<sequence length="115" mass="13146">MNVLDILAKAIKNRHQISFQYNKEGKTVGKRIGNPYAIFIFTAKNTRIQSTKVHIVQTSGVSDSAEIKPFPSFRTYNIEELSEVQVLGQLPQFTQPFHESYNPEWDGYKDVIAKV</sequence>
<reference evidence="1 2" key="1">
    <citation type="submission" date="2021-08" db="EMBL/GenBank/DDBJ databases">
        <title>The genome sequence of Chitinophaga sp. B61.</title>
        <authorList>
            <person name="Zhang X."/>
        </authorList>
    </citation>
    <scope>NUCLEOTIDE SEQUENCE [LARGE SCALE GENOMIC DNA]</scope>
    <source>
        <strain evidence="1 2">B61</strain>
    </source>
</reference>
<organism evidence="1 2">
    <name type="scientific">Chitinophaga rhizophila</name>
    <dbReference type="NCBI Taxonomy" id="2866212"/>
    <lineage>
        <taxon>Bacteria</taxon>
        <taxon>Pseudomonadati</taxon>
        <taxon>Bacteroidota</taxon>
        <taxon>Chitinophagia</taxon>
        <taxon>Chitinophagales</taxon>
        <taxon>Chitinophagaceae</taxon>
        <taxon>Chitinophaga</taxon>
    </lineage>
</organism>
<evidence type="ECO:0000313" key="2">
    <source>
        <dbReference type="Proteomes" id="UP000812961"/>
    </source>
</evidence>
<name>A0ABS7GMB3_9BACT</name>
<dbReference type="EMBL" id="JAICCF010000005">
    <property type="protein sequence ID" value="MBW8687748.1"/>
    <property type="molecule type" value="Genomic_DNA"/>
</dbReference>
<evidence type="ECO:0000313" key="1">
    <source>
        <dbReference type="EMBL" id="MBW8687748.1"/>
    </source>
</evidence>
<accession>A0ABS7GMB3</accession>
<gene>
    <name evidence="1" type="ORF">K1Y79_25645</name>
</gene>
<proteinExistence type="predicted"/>
<dbReference type="Proteomes" id="UP000812961">
    <property type="component" value="Unassembled WGS sequence"/>
</dbReference>
<comment type="caution">
    <text evidence="1">The sequence shown here is derived from an EMBL/GenBank/DDBJ whole genome shotgun (WGS) entry which is preliminary data.</text>
</comment>
<dbReference type="RefSeq" id="WP_220253070.1">
    <property type="nucleotide sequence ID" value="NZ_JAICCF010000005.1"/>
</dbReference>
<protein>
    <submittedName>
        <fullName evidence="1">WYL domain-containing protein</fullName>
    </submittedName>
</protein>
<keyword evidence="2" id="KW-1185">Reference proteome</keyword>